<reference evidence="7" key="1">
    <citation type="submission" date="2019-10" db="EMBL/GenBank/DDBJ databases">
        <authorList>
            <person name="Zhang R."/>
            <person name="Pan Y."/>
            <person name="Wang J."/>
            <person name="Ma R."/>
            <person name="Yu S."/>
        </authorList>
    </citation>
    <scope>NUCLEOTIDE SEQUENCE</scope>
    <source>
        <strain evidence="7">LA-IB0</strain>
        <tissue evidence="7">Leaf</tissue>
    </source>
</reference>
<evidence type="ECO:0000256" key="5">
    <source>
        <dbReference type="ARBA" id="ARBA00082491"/>
    </source>
</evidence>
<dbReference type="GO" id="GO:0046872">
    <property type="term" value="F:metal ion binding"/>
    <property type="evidence" value="ECO:0007669"/>
    <property type="project" value="UniProtKB-KW"/>
</dbReference>
<dbReference type="InterPro" id="IPR039391">
    <property type="entry name" value="Phytocyanin-like"/>
</dbReference>
<dbReference type="Pfam" id="PF02298">
    <property type="entry name" value="Cu_bind_like"/>
    <property type="match status" value="1"/>
</dbReference>
<dbReference type="FunFam" id="2.60.40.420:FF:000013">
    <property type="entry name" value="basic blue protein-like"/>
    <property type="match status" value="1"/>
</dbReference>
<dbReference type="InterPro" id="IPR008972">
    <property type="entry name" value="Cupredoxin"/>
</dbReference>
<accession>A0AAV6WP53</accession>
<sequence>MIQKIFLEKNYAIFVAIVLSGLVIQAHASSFTVGDSSGWTFGVAGWENGKSFKAGDTLVFKYGPSSHNVVAVDKSSYDSCTVPPNAKTYNSGNDKINLISGPNYFICGFPGHCQSGMKIAATAA</sequence>
<evidence type="ECO:0000313" key="7">
    <source>
        <dbReference type="EMBL" id="KAG8368760.1"/>
    </source>
</evidence>
<dbReference type="InterPro" id="IPR003245">
    <property type="entry name" value="Phytocyanin_dom"/>
</dbReference>
<protein>
    <recommendedName>
        <fullName evidence="4">Basic blue protein</fullName>
    </recommendedName>
    <alternativeName>
        <fullName evidence="5">Plantacyanin</fullName>
    </alternativeName>
</protein>
<dbReference type="GO" id="GO:0009055">
    <property type="term" value="F:electron transfer activity"/>
    <property type="evidence" value="ECO:0007669"/>
    <property type="project" value="InterPro"/>
</dbReference>
<dbReference type="SUPFAM" id="SSF49503">
    <property type="entry name" value="Cupredoxins"/>
    <property type="match status" value="1"/>
</dbReference>
<organism evidence="7 8">
    <name type="scientific">Buddleja alternifolia</name>
    <dbReference type="NCBI Taxonomy" id="168488"/>
    <lineage>
        <taxon>Eukaryota</taxon>
        <taxon>Viridiplantae</taxon>
        <taxon>Streptophyta</taxon>
        <taxon>Embryophyta</taxon>
        <taxon>Tracheophyta</taxon>
        <taxon>Spermatophyta</taxon>
        <taxon>Magnoliopsida</taxon>
        <taxon>eudicotyledons</taxon>
        <taxon>Gunneridae</taxon>
        <taxon>Pentapetalae</taxon>
        <taxon>asterids</taxon>
        <taxon>lamiids</taxon>
        <taxon>Lamiales</taxon>
        <taxon>Scrophulariaceae</taxon>
        <taxon>Buddlejeae</taxon>
        <taxon>Buddleja</taxon>
    </lineage>
</organism>
<keyword evidence="2" id="KW-0186">Copper</keyword>
<keyword evidence="3" id="KW-1015">Disulfide bond</keyword>
<dbReference type="InterPro" id="IPR028871">
    <property type="entry name" value="BlueCu_1_BS"/>
</dbReference>
<gene>
    <name evidence="7" type="ORF">BUALT_Bualt15G0079400</name>
</gene>
<feature type="domain" description="Phytocyanin" evidence="6">
    <location>
        <begin position="29"/>
        <end position="124"/>
    </location>
</feature>
<evidence type="ECO:0000256" key="1">
    <source>
        <dbReference type="ARBA" id="ARBA00022723"/>
    </source>
</evidence>
<dbReference type="Gene3D" id="2.60.40.420">
    <property type="entry name" value="Cupredoxins - blue copper proteins"/>
    <property type="match status" value="1"/>
</dbReference>
<dbReference type="PROSITE" id="PS51485">
    <property type="entry name" value="PHYTOCYANIN"/>
    <property type="match status" value="1"/>
</dbReference>
<dbReference type="Proteomes" id="UP000826271">
    <property type="component" value="Unassembled WGS sequence"/>
</dbReference>
<evidence type="ECO:0000259" key="6">
    <source>
        <dbReference type="PROSITE" id="PS51485"/>
    </source>
</evidence>
<dbReference type="PANTHER" id="PTHR33021">
    <property type="entry name" value="BLUE COPPER PROTEIN"/>
    <property type="match status" value="1"/>
</dbReference>
<keyword evidence="8" id="KW-1185">Reference proteome</keyword>
<evidence type="ECO:0000256" key="3">
    <source>
        <dbReference type="ARBA" id="ARBA00023157"/>
    </source>
</evidence>
<dbReference type="AlphaFoldDB" id="A0AAV6WP53"/>
<comment type="caution">
    <text evidence="7">The sequence shown here is derived from an EMBL/GenBank/DDBJ whole genome shotgun (WGS) entry which is preliminary data.</text>
</comment>
<dbReference type="EMBL" id="WHWC01000015">
    <property type="protein sequence ID" value="KAG8368760.1"/>
    <property type="molecule type" value="Genomic_DNA"/>
</dbReference>
<evidence type="ECO:0000256" key="2">
    <source>
        <dbReference type="ARBA" id="ARBA00023008"/>
    </source>
</evidence>
<keyword evidence="1" id="KW-0479">Metal-binding</keyword>
<name>A0AAV6WP53_9LAMI</name>
<dbReference type="PANTHER" id="PTHR33021:SF424">
    <property type="entry name" value="BASIC BLUE PROTEIN"/>
    <property type="match status" value="1"/>
</dbReference>
<evidence type="ECO:0000256" key="4">
    <source>
        <dbReference type="ARBA" id="ARBA00071970"/>
    </source>
</evidence>
<dbReference type="GO" id="GO:0005886">
    <property type="term" value="C:plasma membrane"/>
    <property type="evidence" value="ECO:0007669"/>
    <property type="project" value="TreeGrafter"/>
</dbReference>
<evidence type="ECO:0000313" key="8">
    <source>
        <dbReference type="Proteomes" id="UP000826271"/>
    </source>
</evidence>
<dbReference type="InterPro" id="IPR041844">
    <property type="entry name" value="Plantacyanin"/>
</dbReference>
<dbReference type="PROSITE" id="PS00196">
    <property type="entry name" value="COPPER_BLUE"/>
    <property type="match status" value="1"/>
</dbReference>
<dbReference type="CDD" id="cd11013">
    <property type="entry name" value="Plantacyanin"/>
    <property type="match status" value="1"/>
</dbReference>
<proteinExistence type="predicted"/>